<gene>
    <name evidence="3" type="ORF">GGU10DRAFT_265399</name>
</gene>
<proteinExistence type="predicted"/>
<dbReference type="PROSITE" id="PS50174">
    <property type="entry name" value="G_PATCH"/>
    <property type="match status" value="1"/>
</dbReference>
<dbReference type="Pfam" id="PF01585">
    <property type="entry name" value="G-patch"/>
    <property type="match status" value="1"/>
</dbReference>
<evidence type="ECO:0000313" key="3">
    <source>
        <dbReference type="EMBL" id="KAJ3787216.1"/>
    </source>
</evidence>
<feature type="region of interest" description="Disordered" evidence="1">
    <location>
        <begin position="650"/>
        <end position="835"/>
    </location>
</feature>
<dbReference type="PANTHER" id="PTHR13384:SF19">
    <property type="entry name" value="G PATCH DOMAIN-CONTAINING PROTEIN 1"/>
    <property type="match status" value="1"/>
</dbReference>
<dbReference type="GO" id="GO:0006397">
    <property type="term" value="P:mRNA processing"/>
    <property type="evidence" value="ECO:0007669"/>
    <property type="project" value="InterPro"/>
</dbReference>
<feature type="compositionally biased region" description="Polar residues" evidence="1">
    <location>
        <begin position="330"/>
        <end position="341"/>
    </location>
</feature>
<evidence type="ECO:0000313" key="4">
    <source>
        <dbReference type="Proteomes" id="UP001163798"/>
    </source>
</evidence>
<feature type="region of interest" description="Disordered" evidence="1">
    <location>
        <begin position="588"/>
        <end position="634"/>
    </location>
</feature>
<feature type="domain" description="G-patch" evidence="2">
    <location>
        <begin position="160"/>
        <end position="180"/>
    </location>
</feature>
<dbReference type="Pfam" id="PF07713">
    <property type="entry name" value="DUF1604"/>
    <property type="match status" value="1"/>
</dbReference>
<feature type="region of interest" description="Disordered" evidence="1">
    <location>
        <begin position="856"/>
        <end position="928"/>
    </location>
</feature>
<feature type="compositionally biased region" description="Basic and acidic residues" evidence="1">
    <location>
        <begin position="651"/>
        <end position="661"/>
    </location>
</feature>
<dbReference type="AlphaFoldDB" id="A0AA38NDI1"/>
<accession>A0AA38NDI1</accession>
<feature type="compositionally biased region" description="Basic and acidic residues" evidence="1">
    <location>
        <begin position="608"/>
        <end position="624"/>
    </location>
</feature>
<comment type="caution">
    <text evidence="3">The sequence shown here is derived from an EMBL/GenBank/DDBJ whole genome shotgun (WGS) entry which is preliminary data.</text>
</comment>
<feature type="compositionally biased region" description="Basic and acidic residues" evidence="1">
    <location>
        <begin position="865"/>
        <end position="874"/>
    </location>
</feature>
<feature type="compositionally biased region" description="Polar residues" evidence="1">
    <location>
        <begin position="767"/>
        <end position="776"/>
    </location>
</feature>
<reference evidence="3" key="1">
    <citation type="submission" date="2022-08" db="EMBL/GenBank/DDBJ databases">
        <authorList>
            <consortium name="DOE Joint Genome Institute"/>
            <person name="Min B."/>
            <person name="Riley R."/>
            <person name="Sierra-Patev S."/>
            <person name="Naranjo-Ortiz M."/>
            <person name="Looney B."/>
            <person name="Konkel Z."/>
            <person name="Slot J.C."/>
            <person name="Sakamoto Y."/>
            <person name="Steenwyk J.L."/>
            <person name="Rokas A."/>
            <person name="Carro J."/>
            <person name="Camarero S."/>
            <person name="Ferreira P."/>
            <person name="Molpeceres G."/>
            <person name="Ruiz-Duenas F.J."/>
            <person name="Serrano A."/>
            <person name="Henrissat B."/>
            <person name="Drula E."/>
            <person name="Hughes K.W."/>
            <person name="Mata J.L."/>
            <person name="Ishikawa N.K."/>
            <person name="Vargas-Isla R."/>
            <person name="Ushijima S."/>
            <person name="Smith C.A."/>
            <person name="Ahrendt S."/>
            <person name="Andreopoulos W."/>
            <person name="He G."/>
            <person name="Labutti K."/>
            <person name="Lipzen A."/>
            <person name="Ng V."/>
            <person name="Sandor L."/>
            <person name="Barry K."/>
            <person name="Martinez A.T."/>
            <person name="Xiao Y."/>
            <person name="Gibbons J.G."/>
            <person name="Terashima K."/>
            <person name="Hibbett D.S."/>
            <person name="Grigoriev I.V."/>
        </authorList>
    </citation>
    <scope>NUCLEOTIDE SEQUENCE</scope>
    <source>
        <strain evidence="3">TFB10291</strain>
    </source>
</reference>
<dbReference type="EMBL" id="MU793296">
    <property type="protein sequence ID" value="KAJ3787216.1"/>
    <property type="molecule type" value="Genomic_DNA"/>
</dbReference>
<dbReference type="InterPro" id="IPR011666">
    <property type="entry name" value="DUF1604"/>
</dbReference>
<feature type="compositionally biased region" description="Acidic residues" evidence="1">
    <location>
        <begin position="749"/>
        <end position="763"/>
    </location>
</feature>
<feature type="compositionally biased region" description="Polar residues" evidence="1">
    <location>
        <begin position="393"/>
        <end position="403"/>
    </location>
</feature>
<dbReference type="InterPro" id="IPR000467">
    <property type="entry name" value="G_patch_dom"/>
</dbReference>
<sequence length="928" mass="100249">MTSRLKRKLGDIGVDPSSARANENFCLIGTPLPPLEKSRDTGEFVPLWKQEVRDEKGRRRLHGAFTGGFSAGYFNTVGSKEGWTPQTFVSSRADRAKKKAARPEDFMDDEDLQDIRDSRKIVDTTDEMNFTTEKQAESQNDTDADPLTATLQSAMLPPSKDSIGARILKKMGWRVGQGIGPRISLKQRRLQDLRASSMTGSALSTNAPETALEEDSDEANKHTYAPRDTPVLIVERKDNSYGLGYQPGMSLNESLGAKGSGGPSTAPNISCNHGTNPDVSSSCKAGFGLGALNDADEDDLDVYDGGSVNIRSRLAYDATDDHDGERFALGSSNLRSASGPNLPSAGKHHDGTAVLSGFVLSGKPIMEDRWRVSWYPLPDIPPGWKPDPKRVWSQIQSQEQIPDSNKENFKGDPTAALPHGKWKTSGFSADERGSILGETPLPSAPRSVFDYMSQKDRDRLKNIAASLHSPSTAGISDKQPSPTLGPTTATLRIPRTDPRIAHAAISGFKPFAANPVKQARYTAYLQSQADSSSTVTLEPLPHQSISEFNSEMEEYAQSAIVFKPMSGAMAGRFTTAAVVEHGPKVIEGLHTPEFNDGPPQDNTASSDAENKAKDEKELSPKENAARMGMYGPLTRESVPWQPARLLCKRFGVKDPNPEPKTEAPTTQSSSTSYSQDPSSSASDSALASGTSPADYGIVSTTDGGSTGTSTGGPRDLANVGLGDEDDTQGRDTLTYERPSVDVFKAIFASDDEDSSDEEGDEGVSGDKNPNTINPSTASVAAVPSSVPSAVIDNQPVDPSTFKPTFVRREARTTTTNADSDKKEKKEKKEKKKEKRKAIVSFLDDETGESLNLVVEKPQKKRKKEKVKEPKETRVQSKGSTTMDDDDEMWVEKPAPPSVSAPTDVKMPSTAASIASEAPRGRKRAVDYL</sequence>
<evidence type="ECO:0000256" key="1">
    <source>
        <dbReference type="SAM" id="MobiDB-lite"/>
    </source>
</evidence>
<name>A0AA38NDI1_9AGAR</name>
<evidence type="ECO:0000259" key="2">
    <source>
        <dbReference type="PROSITE" id="PS50174"/>
    </source>
</evidence>
<feature type="region of interest" description="Disordered" evidence="1">
    <location>
        <begin position="329"/>
        <end position="348"/>
    </location>
</feature>
<feature type="region of interest" description="Disordered" evidence="1">
    <location>
        <begin position="196"/>
        <end position="229"/>
    </location>
</feature>
<keyword evidence="4" id="KW-1185">Reference proteome</keyword>
<feature type="compositionally biased region" description="Polar residues" evidence="1">
    <location>
        <begin position="196"/>
        <end position="208"/>
    </location>
</feature>
<dbReference type="GO" id="GO:0005634">
    <property type="term" value="C:nucleus"/>
    <property type="evidence" value="ECO:0007669"/>
    <property type="project" value="TreeGrafter"/>
</dbReference>
<feature type="region of interest" description="Disordered" evidence="1">
    <location>
        <begin position="386"/>
        <end position="427"/>
    </location>
</feature>
<feature type="compositionally biased region" description="Polar residues" evidence="1">
    <location>
        <begin position="468"/>
        <end position="486"/>
    </location>
</feature>
<dbReference type="GO" id="GO:0003723">
    <property type="term" value="F:RNA binding"/>
    <property type="evidence" value="ECO:0007669"/>
    <property type="project" value="TreeGrafter"/>
</dbReference>
<dbReference type="Pfam" id="PF26093">
    <property type="entry name" value="HTH_TGH"/>
    <property type="match status" value="1"/>
</dbReference>
<feature type="compositionally biased region" description="Polar residues" evidence="1">
    <location>
        <begin position="263"/>
        <end position="273"/>
    </location>
</feature>
<dbReference type="PANTHER" id="PTHR13384">
    <property type="entry name" value="G PATCH DOMAIN-CONTAINING PROTEIN 1"/>
    <property type="match status" value="1"/>
</dbReference>
<feature type="region of interest" description="Disordered" evidence="1">
    <location>
        <begin position="467"/>
        <end position="486"/>
    </location>
</feature>
<dbReference type="Proteomes" id="UP001163798">
    <property type="component" value="Unassembled WGS sequence"/>
</dbReference>
<feature type="compositionally biased region" description="Low complexity" evidence="1">
    <location>
        <begin position="777"/>
        <end position="790"/>
    </location>
</feature>
<dbReference type="SMART" id="SM00443">
    <property type="entry name" value="G_patch"/>
    <property type="match status" value="1"/>
</dbReference>
<protein>
    <recommendedName>
        <fullName evidence="2">G-patch domain-containing protein</fullName>
    </recommendedName>
</protein>
<feature type="compositionally biased region" description="Low complexity" evidence="1">
    <location>
        <begin position="663"/>
        <end position="691"/>
    </location>
</feature>
<feature type="compositionally biased region" description="Basic residues" evidence="1">
    <location>
        <begin position="824"/>
        <end position="835"/>
    </location>
</feature>
<organism evidence="3 4">
    <name type="scientific">Lentinula aff. detonsa</name>
    <dbReference type="NCBI Taxonomy" id="2804958"/>
    <lineage>
        <taxon>Eukaryota</taxon>
        <taxon>Fungi</taxon>
        <taxon>Dikarya</taxon>
        <taxon>Basidiomycota</taxon>
        <taxon>Agaricomycotina</taxon>
        <taxon>Agaricomycetes</taxon>
        <taxon>Agaricomycetidae</taxon>
        <taxon>Agaricales</taxon>
        <taxon>Marasmiineae</taxon>
        <taxon>Omphalotaceae</taxon>
        <taxon>Lentinula</taxon>
    </lineage>
</organism>
<feature type="region of interest" description="Disordered" evidence="1">
    <location>
        <begin position="254"/>
        <end position="273"/>
    </location>
</feature>